<sequence>MSADSGSSVHGSNHGGGHIGASSQAHNKSNDQGSDLRIRSISLMVLYQDLKMRIRILLPGIASEIWQDLKERFYQGDVFRISDIQEEIYTLRQEYKDSDQVIRFLKGLNEQYSAVRAQIMLMDPLPTIGKIMVEEASLVEVEAQEVENPMLNNNGTVNNVNATGDDDDTHTVNYEEDNTELEDGKLFFTPAQHKAILALFQEHQCSCVATLHQHILGISRALLFYANLPTCFWSHAVGHAIHIINRLPSPFLKQQSPYQVFHDNLPNISNLKVFGCLVFASTLQSNRHKLNSRSRSHTPLNHTTSSQNQHITPNNNPQTPSRAPNPPSNNIQTNHPSITSHSSNPDSHQQSHFSQPITDTNHPLRKSLRQSTPPGYLQDYHCNLLTNLLHDSSTDTLQTPSQCKFPLSDFISYDNVSNAHKHFSLNISTLTETSSYEEATSDQHWKNAINAELSALVKNNTWTMTKLPNHKKVVGRKWVFKLKLHADGSIERHKASLVAKGFTQTEGIDYTDTFSPVVKICSGVNRIVVFLGGVNRGFEWAYEEGYETCTPMYDNMFMIQRKYLFKTGTRFGRFWGWNPNGRKTEQQFWAHFARLELARASEGTRQYSPASPVLSDLLRYGEN</sequence>
<keyword evidence="1" id="KW-0479">Metal-binding</keyword>
<keyword evidence="2" id="KW-0378">Hydrolase</keyword>
<dbReference type="Proteomes" id="UP000242715">
    <property type="component" value="Unassembled WGS sequence"/>
</dbReference>
<feature type="region of interest" description="Disordered" evidence="3">
    <location>
        <begin position="288"/>
        <end position="373"/>
    </location>
</feature>
<organism evidence="5 6">
    <name type="scientific">Trifolium subterraneum</name>
    <name type="common">Subterranean clover</name>
    <dbReference type="NCBI Taxonomy" id="3900"/>
    <lineage>
        <taxon>Eukaryota</taxon>
        <taxon>Viridiplantae</taxon>
        <taxon>Streptophyta</taxon>
        <taxon>Embryophyta</taxon>
        <taxon>Tracheophyta</taxon>
        <taxon>Spermatophyta</taxon>
        <taxon>Magnoliopsida</taxon>
        <taxon>eudicotyledons</taxon>
        <taxon>Gunneridae</taxon>
        <taxon>Pentapetalae</taxon>
        <taxon>rosids</taxon>
        <taxon>fabids</taxon>
        <taxon>Fabales</taxon>
        <taxon>Fabaceae</taxon>
        <taxon>Papilionoideae</taxon>
        <taxon>50 kb inversion clade</taxon>
        <taxon>NPAAA clade</taxon>
        <taxon>Hologalegina</taxon>
        <taxon>IRL clade</taxon>
        <taxon>Trifolieae</taxon>
        <taxon>Trifolium</taxon>
    </lineage>
</organism>
<evidence type="ECO:0000256" key="1">
    <source>
        <dbReference type="ARBA" id="ARBA00022723"/>
    </source>
</evidence>
<dbReference type="Pfam" id="PF07727">
    <property type="entry name" value="RVT_2"/>
    <property type="match status" value="1"/>
</dbReference>
<evidence type="ECO:0000259" key="4">
    <source>
        <dbReference type="Pfam" id="PF07727"/>
    </source>
</evidence>
<proteinExistence type="predicted"/>
<dbReference type="InterPro" id="IPR039537">
    <property type="entry name" value="Retrotran_Ty1/copia-like"/>
</dbReference>
<gene>
    <name evidence="5" type="ORF">TSUD_100870</name>
</gene>
<dbReference type="PANTHER" id="PTHR42648:SF28">
    <property type="entry name" value="TRANSPOSON-ENCODED PROTEIN WITH RIBONUCLEASE H-LIKE AND RETROVIRUS ZINC FINGER-LIKE DOMAINS"/>
    <property type="match status" value="1"/>
</dbReference>
<dbReference type="GO" id="GO:0046872">
    <property type="term" value="F:metal ion binding"/>
    <property type="evidence" value="ECO:0007669"/>
    <property type="project" value="UniProtKB-KW"/>
</dbReference>
<feature type="compositionally biased region" description="Polar residues" evidence="3">
    <location>
        <begin position="297"/>
        <end position="361"/>
    </location>
</feature>
<dbReference type="OrthoDB" id="1917367at2759"/>
<feature type="domain" description="Reverse transcriptase Ty1/copia-type" evidence="4">
    <location>
        <begin position="459"/>
        <end position="520"/>
    </location>
</feature>
<evidence type="ECO:0000256" key="3">
    <source>
        <dbReference type="SAM" id="MobiDB-lite"/>
    </source>
</evidence>
<reference evidence="6" key="1">
    <citation type="journal article" date="2017" name="Front. Plant Sci.">
        <title>Climate Clever Clovers: New Paradigm to Reduce the Environmental Footprint of Ruminants by Breeding Low Methanogenic Forages Utilizing Haplotype Variation.</title>
        <authorList>
            <person name="Kaur P."/>
            <person name="Appels R."/>
            <person name="Bayer P.E."/>
            <person name="Keeble-Gagnere G."/>
            <person name="Wang J."/>
            <person name="Hirakawa H."/>
            <person name="Shirasawa K."/>
            <person name="Vercoe P."/>
            <person name="Stefanova K."/>
            <person name="Durmic Z."/>
            <person name="Nichols P."/>
            <person name="Revell C."/>
            <person name="Isobe S.N."/>
            <person name="Edwards D."/>
            <person name="Erskine W."/>
        </authorList>
    </citation>
    <scope>NUCLEOTIDE SEQUENCE [LARGE SCALE GENOMIC DNA]</scope>
    <source>
        <strain evidence="6">cv. Daliak</strain>
    </source>
</reference>
<evidence type="ECO:0000256" key="2">
    <source>
        <dbReference type="ARBA" id="ARBA00022801"/>
    </source>
</evidence>
<dbReference type="GO" id="GO:0016787">
    <property type="term" value="F:hydrolase activity"/>
    <property type="evidence" value="ECO:0007669"/>
    <property type="project" value="UniProtKB-KW"/>
</dbReference>
<name>A0A2Z6P2M9_TRISU</name>
<dbReference type="EMBL" id="DF973921">
    <property type="protein sequence ID" value="GAU42475.1"/>
    <property type="molecule type" value="Genomic_DNA"/>
</dbReference>
<protein>
    <recommendedName>
        <fullName evidence="4">Reverse transcriptase Ty1/copia-type domain-containing protein</fullName>
    </recommendedName>
</protein>
<dbReference type="PANTHER" id="PTHR42648">
    <property type="entry name" value="TRANSPOSASE, PUTATIVE-RELATED"/>
    <property type="match status" value="1"/>
</dbReference>
<keyword evidence="6" id="KW-1185">Reference proteome</keyword>
<accession>A0A2Z6P2M9</accession>
<feature type="compositionally biased region" description="Polar residues" evidence="3">
    <location>
        <begin position="24"/>
        <end position="33"/>
    </location>
</feature>
<dbReference type="AlphaFoldDB" id="A0A2Z6P2M9"/>
<dbReference type="InterPro" id="IPR013103">
    <property type="entry name" value="RVT_2"/>
</dbReference>
<evidence type="ECO:0000313" key="6">
    <source>
        <dbReference type="Proteomes" id="UP000242715"/>
    </source>
</evidence>
<feature type="compositionally biased region" description="Low complexity" evidence="3">
    <location>
        <begin position="1"/>
        <end position="12"/>
    </location>
</feature>
<feature type="region of interest" description="Disordered" evidence="3">
    <location>
        <begin position="1"/>
        <end position="33"/>
    </location>
</feature>
<evidence type="ECO:0000313" key="5">
    <source>
        <dbReference type="EMBL" id="GAU42475.1"/>
    </source>
</evidence>